<evidence type="ECO:0000313" key="10">
    <source>
        <dbReference type="Proteomes" id="UP001168821"/>
    </source>
</evidence>
<dbReference type="PANTHER" id="PTHR11409:SF42">
    <property type="entry name" value="ADENOSINE DEAMINASE-LIKE PROTEIN"/>
    <property type="match status" value="1"/>
</dbReference>
<sequence length="342" mass="39394">MENDEESYNFCKNLPKIELHAHLNGSLSASILQKLGCSSEDILGYQKLTQQVFAQEKRLQECFSLFKIAHNSTNNRKAVYEATKYVVEEFRADNVIYLELRTTPRREENMTKIDYIEAVVKGIQDAQEGIITKLLLSIDRGHDLKTSEESMDAIIKMKKKYPSIIKGVDFCGNPNVGSFNCSLFKQARDNGLFVTLHCAEVKNNSEVDQILRFEPDRIGHGTFIHPKYGGFQEGWTLYKQKIIPLECCLTSNVLCGTVQCYKEHHLQEWIKNSLPFSLCTDDKGVFGISLSKELALAKKYFELSREHLWKITYDTVDYSFASNEEKKTLKEILEKWKLKNLF</sequence>
<dbReference type="GO" id="GO:0046872">
    <property type="term" value="F:metal ion binding"/>
    <property type="evidence" value="ECO:0007669"/>
    <property type="project" value="UniProtKB-KW"/>
</dbReference>
<dbReference type="SUPFAM" id="SSF51556">
    <property type="entry name" value="Metallo-dependent hydrolases"/>
    <property type="match status" value="1"/>
</dbReference>
<evidence type="ECO:0000259" key="8">
    <source>
        <dbReference type="Pfam" id="PF00962"/>
    </source>
</evidence>
<dbReference type="InterPro" id="IPR001365">
    <property type="entry name" value="A_deaminase_dom"/>
</dbReference>
<dbReference type="AlphaFoldDB" id="A0AA38I3F4"/>
<comment type="catalytic activity">
    <reaction evidence="7">
        <text>N(6)-methyl-AMP + H2O + H(+) = IMP + methylamine</text>
        <dbReference type="Rhea" id="RHEA:16001"/>
        <dbReference type="ChEBI" id="CHEBI:15377"/>
        <dbReference type="ChEBI" id="CHEBI:15378"/>
        <dbReference type="ChEBI" id="CHEBI:58053"/>
        <dbReference type="ChEBI" id="CHEBI:59338"/>
        <dbReference type="ChEBI" id="CHEBI:144842"/>
    </reaction>
    <physiologicalReaction direction="left-to-right" evidence="7">
        <dbReference type="Rhea" id="RHEA:16002"/>
    </physiologicalReaction>
</comment>
<evidence type="ECO:0000256" key="5">
    <source>
        <dbReference type="ARBA" id="ARBA00022833"/>
    </source>
</evidence>
<evidence type="ECO:0000256" key="4">
    <source>
        <dbReference type="ARBA" id="ARBA00022801"/>
    </source>
</evidence>
<reference evidence="9" key="1">
    <citation type="journal article" date="2023" name="G3 (Bethesda)">
        <title>Whole genome assemblies of Zophobas morio and Tenebrio molitor.</title>
        <authorList>
            <person name="Kaur S."/>
            <person name="Stinson S.A."/>
            <person name="diCenzo G.C."/>
        </authorList>
    </citation>
    <scope>NUCLEOTIDE SEQUENCE</scope>
    <source>
        <strain evidence="9">QUZm001</strain>
    </source>
</reference>
<dbReference type="PANTHER" id="PTHR11409">
    <property type="entry name" value="ADENOSINE DEAMINASE"/>
    <property type="match status" value="1"/>
</dbReference>
<dbReference type="Proteomes" id="UP001168821">
    <property type="component" value="Unassembled WGS sequence"/>
</dbReference>
<evidence type="ECO:0000256" key="7">
    <source>
        <dbReference type="ARBA" id="ARBA00048787"/>
    </source>
</evidence>
<comment type="similarity">
    <text evidence="2">Belongs to the metallo-dependent hydrolases superfamily. Adenosine and AMP deaminases family.</text>
</comment>
<dbReference type="GO" id="GO:0004000">
    <property type="term" value="F:adenosine deaminase activity"/>
    <property type="evidence" value="ECO:0007669"/>
    <property type="project" value="TreeGrafter"/>
</dbReference>
<keyword evidence="6" id="KW-0546">Nucleotide metabolism</keyword>
<accession>A0AA38I3F4</accession>
<evidence type="ECO:0000313" key="9">
    <source>
        <dbReference type="EMBL" id="KAJ3648715.1"/>
    </source>
</evidence>
<dbReference type="Pfam" id="PF00962">
    <property type="entry name" value="A_deaminase"/>
    <property type="match status" value="1"/>
</dbReference>
<evidence type="ECO:0000256" key="6">
    <source>
        <dbReference type="ARBA" id="ARBA00023080"/>
    </source>
</evidence>
<comment type="cofactor">
    <cofactor evidence="1">
        <name>Zn(2+)</name>
        <dbReference type="ChEBI" id="CHEBI:29105"/>
    </cofactor>
</comment>
<keyword evidence="4" id="KW-0378">Hydrolase</keyword>
<proteinExistence type="inferred from homology"/>
<evidence type="ECO:0000256" key="3">
    <source>
        <dbReference type="ARBA" id="ARBA00022723"/>
    </source>
</evidence>
<dbReference type="InterPro" id="IPR032466">
    <property type="entry name" value="Metal_Hydrolase"/>
</dbReference>
<evidence type="ECO:0000256" key="2">
    <source>
        <dbReference type="ARBA" id="ARBA00006676"/>
    </source>
</evidence>
<dbReference type="GO" id="GO:0046103">
    <property type="term" value="P:inosine biosynthetic process"/>
    <property type="evidence" value="ECO:0007669"/>
    <property type="project" value="TreeGrafter"/>
</dbReference>
<dbReference type="EMBL" id="JALNTZ010000006">
    <property type="protein sequence ID" value="KAJ3648715.1"/>
    <property type="molecule type" value="Genomic_DNA"/>
</dbReference>
<keyword evidence="3" id="KW-0479">Metal-binding</keyword>
<dbReference type="GO" id="GO:0009117">
    <property type="term" value="P:nucleotide metabolic process"/>
    <property type="evidence" value="ECO:0007669"/>
    <property type="project" value="UniProtKB-KW"/>
</dbReference>
<comment type="caution">
    <text evidence="9">The sequence shown here is derived from an EMBL/GenBank/DDBJ whole genome shotgun (WGS) entry which is preliminary data.</text>
</comment>
<gene>
    <name evidence="9" type="ORF">Zmor_020494</name>
</gene>
<dbReference type="GO" id="GO:0006154">
    <property type="term" value="P:adenosine catabolic process"/>
    <property type="evidence" value="ECO:0007669"/>
    <property type="project" value="TreeGrafter"/>
</dbReference>
<organism evidence="9 10">
    <name type="scientific">Zophobas morio</name>
    <dbReference type="NCBI Taxonomy" id="2755281"/>
    <lineage>
        <taxon>Eukaryota</taxon>
        <taxon>Metazoa</taxon>
        <taxon>Ecdysozoa</taxon>
        <taxon>Arthropoda</taxon>
        <taxon>Hexapoda</taxon>
        <taxon>Insecta</taxon>
        <taxon>Pterygota</taxon>
        <taxon>Neoptera</taxon>
        <taxon>Endopterygota</taxon>
        <taxon>Coleoptera</taxon>
        <taxon>Polyphaga</taxon>
        <taxon>Cucujiformia</taxon>
        <taxon>Tenebrionidae</taxon>
        <taxon>Zophobas</taxon>
    </lineage>
</organism>
<feature type="domain" description="Adenosine deaminase" evidence="8">
    <location>
        <begin position="15"/>
        <end position="335"/>
    </location>
</feature>
<protein>
    <recommendedName>
        <fullName evidence="8">Adenosine deaminase domain-containing protein</fullName>
    </recommendedName>
</protein>
<dbReference type="InterPro" id="IPR006330">
    <property type="entry name" value="Ado/ade_deaminase"/>
</dbReference>
<dbReference type="Gene3D" id="3.20.20.140">
    <property type="entry name" value="Metal-dependent hydrolases"/>
    <property type="match status" value="1"/>
</dbReference>
<name>A0AA38I3F4_9CUCU</name>
<keyword evidence="10" id="KW-1185">Reference proteome</keyword>
<keyword evidence="5" id="KW-0862">Zinc</keyword>
<dbReference type="CDD" id="cd00443">
    <property type="entry name" value="ADA_AMPD"/>
    <property type="match status" value="1"/>
</dbReference>
<evidence type="ECO:0000256" key="1">
    <source>
        <dbReference type="ARBA" id="ARBA00001947"/>
    </source>
</evidence>